<reference evidence="8 9" key="1">
    <citation type="submission" date="2024-07" db="EMBL/GenBank/DDBJ databases">
        <title>Uliginosibacterium paludis KCTC:42655.</title>
        <authorList>
            <person name="Kim M.K."/>
        </authorList>
    </citation>
    <scope>NUCLEOTIDE SEQUENCE [LARGE SCALE GENOMIC DNA]</scope>
    <source>
        <strain evidence="8 9">KCTC 42655</strain>
    </source>
</reference>
<evidence type="ECO:0000259" key="7">
    <source>
        <dbReference type="Pfam" id="PF13362"/>
    </source>
</evidence>
<dbReference type="RefSeq" id="WP_345929544.1">
    <property type="nucleotide sequence ID" value="NZ_JBDIVF010000010.1"/>
</dbReference>
<dbReference type="Gene3D" id="3.40.1360.10">
    <property type="match status" value="1"/>
</dbReference>
<keyword evidence="6" id="KW-0804">Transcription</keyword>
<dbReference type="Pfam" id="PF13362">
    <property type="entry name" value="Toprim_3"/>
    <property type="match status" value="1"/>
</dbReference>
<evidence type="ECO:0000256" key="3">
    <source>
        <dbReference type="ARBA" id="ARBA00022679"/>
    </source>
</evidence>
<dbReference type="EMBL" id="JBEWLZ010000013">
    <property type="protein sequence ID" value="MET1491568.1"/>
    <property type="molecule type" value="Genomic_DNA"/>
</dbReference>
<evidence type="ECO:0000256" key="6">
    <source>
        <dbReference type="ARBA" id="ARBA00023163"/>
    </source>
</evidence>
<proteinExistence type="predicted"/>
<keyword evidence="1" id="KW-0240">DNA-directed RNA polymerase</keyword>
<keyword evidence="5" id="KW-0235">DNA replication</keyword>
<evidence type="ECO:0000256" key="1">
    <source>
        <dbReference type="ARBA" id="ARBA00022478"/>
    </source>
</evidence>
<organism evidence="8 9">
    <name type="scientific">Uliginosibacterium paludis</name>
    <dbReference type="NCBI Taxonomy" id="1615952"/>
    <lineage>
        <taxon>Bacteria</taxon>
        <taxon>Pseudomonadati</taxon>
        <taxon>Pseudomonadota</taxon>
        <taxon>Betaproteobacteria</taxon>
        <taxon>Rhodocyclales</taxon>
        <taxon>Zoogloeaceae</taxon>
        <taxon>Uliginosibacterium</taxon>
    </lineage>
</organism>
<sequence>MASIEEIKDRVDLPDLAASLGMKQGAGQKANWFSPAREEKNPSLSITQKGGRWSWKDWAGDDSAAGSCIDLVIYCGRANDVSEALKFLHEYLGIPTESPLRDEPRRERTLAESIGEDCLRQAEQAKDYLMSRRISVELINEAIARKSIGFNTYTSKKVEAGQAGHGGPAVAFIVRELTTPRIVAVDLRYLDPALNGGVKTQCQGDKQLHGWTLCPRKLAEARTVILTESSINALSVECARLPKTAAYAVLGTKNIKHKDWRWLRGRQVLIAFDHTDAVDEKSGNRPGLSAAWEMHEILTRLDISAMLIDMSGWGEGCDLNDYLKEHGPEKLAGALRRIEPWLFQGMAGFDKKDDRPEGRQRVYLPWHDASVYWRYRVQKDFTTYITELKTDDQGAVSMDSKEVCSFRVAGLSRVTIQGTVATTTGEEDSQPSVAFAAVVQAARHGDKLMRQVVEDEKLFNIDTWKKFGAVWDQSRFMRMLNILERGAGIGERKAANFVGLCFMDGRLTVSEGSDTYFTNPKQQCPYSNLSFPTGRASDARKVIEAYQATFRDNAASILLAWTMGAHMKVLLGFWPHMQLQASKGSGKSVLTGRLEQTTAIKVFSKEAIKTAFRLVITTSATSHPVGWEEISANQQVVIDAAVSLLQEAYNFKSSPRGTDALEYLTCAPVLLIGEDVPVRSLTGKLVRADLTGKKGPMMPMDLPRFPVRQWLEFLASQDRHAVHRKYEELRKHCLAKSRASGTDDGAQRMAANYACILLAWRYLCEFAGIEAYDQGGFPQDVLAEMNRHIGETSADREPWVWIMETLLSEISSHSFEHPYVWDVVKDAAGEEALCLLLRPSHVMDHIKTTTRLRDIWNGLPVKSDRVFKQQLRHSGVIVADDIERMIGPDGNRQRMGHLTAISLERLKAFGLHAVQRGGERGDALLYDGVAPAARGMAAAA</sequence>
<gene>
    <name evidence="8" type="ORF">ABVT11_17140</name>
</gene>
<keyword evidence="9" id="KW-1185">Reference proteome</keyword>
<comment type="caution">
    <text evidence="8">The sequence shown here is derived from an EMBL/GenBank/DDBJ whole genome shotgun (WGS) entry which is preliminary data.</text>
</comment>
<evidence type="ECO:0000256" key="2">
    <source>
        <dbReference type="ARBA" id="ARBA00022515"/>
    </source>
</evidence>
<keyword evidence="2" id="KW-0639">Primosome</keyword>
<protein>
    <submittedName>
        <fullName evidence="8">Toprim domain-containing protein</fullName>
    </submittedName>
</protein>
<accession>A0ABV2CUJ9</accession>
<evidence type="ECO:0000256" key="4">
    <source>
        <dbReference type="ARBA" id="ARBA00022695"/>
    </source>
</evidence>
<dbReference type="SUPFAM" id="SSF57783">
    <property type="entry name" value="Zinc beta-ribbon"/>
    <property type="match status" value="1"/>
</dbReference>
<dbReference type="InterPro" id="IPR036977">
    <property type="entry name" value="DNA_primase_Znf_CHC2"/>
</dbReference>
<evidence type="ECO:0000313" key="8">
    <source>
        <dbReference type="EMBL" id="MET1491568.1"/>
    </source>
</evidence>
<dbReference type="Proteomes" id="UP001548590">
    <property type="component" value="Unassembled WGS sequence"/>
</dbReference>
<keyword evidence="3" id="KW-0808">Transferase</keyword>
<dbReference type="Gene3D" id="3.90.580.10">
    <property type="entry name" value="Zinc finger, CHC2-type domain"/>
    <property type="match status" value="1"/>
</dbReference>
<feature type="domain" description="Toprim" evidence="7">
    <location>
        <begin position="224"/>
        <end position="329"/>
    </location>
</feature>
<evidence type="ECO:0000256" key="5">
    <source>
        <dbReference type="ARBA" id="ARBA00022705"/>
    </source>
</evidence>
<dbReference type="SUPFAM" id="SSF56731">
    <property type="entry name" value="DNA primase core"/>
    <property type="match status" value="1"/>
</dbReference>
<dbReference type="InterPro" id="IPR006171">
    <property type="entry name" value="TOPRIM_dom"/>
</dbReference>
<keyword evidence="4" id="KW-0548">Nucleotidyltransferase</keyword>
<evidence type="ECO:0000313" key="9">
    <source>
        <dbReference type="Proteomes" id="UP001548590"/>
    </source>
</evidence>
<name>A0ABV2CUJ9_9RHOO</name>